<keyword evidence="3" id="KW-0238">DNA-binding</keyword>
<reference evidence="6 7" key="1">
    <citation type="submission" date="2024-09" db="EMBL/GenBank/DDBJ databases">
        <title>Paenibacillus zeirhizospherea sp. nov., isolated from surface of the maize (Zea mays) roots in a horticulture field, Hungary.</title>
        <authorList>
            <person name="Marton D."/>
            <person name="Farkas M."/>
            <person name="Bedics A."/>
            <person name="Toth E."/>
            <person name="Tancsics A."/>
            <person name="Boka K."/>
            <person name="Maroti G."/>
            <person name="Kriszt B."/>
            <person name="Cserhati M."/>
        </authorList>
    </citation>
    <scope>NUCLEOTIDE SEQUENCE [LARGE SCALE GENOMIC DNA]</scope>
    <source>
        <strain evidence="6 7">KCTC 33519</strain>
    </source>
</reference>
<dbReference type="InterPro" id="IPR005119">
    <property type="entry name" value="LysR_subst-bd"/>
</dbReference>
<protein>
    <submittedName>
        <fullName evidence="6">LysR family transcriptional regulator</fullName>
    </submittedName>
</protein>
<comment type="caution">
    <text evidence="6">The sequence shown here is derived from an EMBL/GenBank/DDBJ whole genome shotgun (WGS) entry which is preliminary data.</text>
</comment>
<dbReference type="RefSeq" id="WP_375357510.1">
    <property type="nucleotide sequence ID" value="NZ_JBHHMI010000027.1"/>
</dbReference>
<name>A0ABV5AZC6_9BACL</name>
<keyword evidence="4" id="KW-0804">Transcription</keyword>
<evidence type="ECO:0000256" key="4">
    <source>
        <dbReference type="ARBA" id="ARBA00023163"/>
    </source>
</evidence>
<keyword evidence="7" id="KW-1185">Reference proteome</keyword>
<keyword evidence="2" id="KW-0805">Transcription regulation</keyword>
<dbReference type="InterPro" id="IPR036388">
    <property type="entry name" value="WH-like_DNA-bd_sf"/>
</dbReference>
<dbReference type="EMBL" id="JBHHMI010000027">
    <property type="protein sequence ID" value="MFB5269239.1"/>
    <property type="molecule type" value="Genomic_DNA"/>
</dbReference>
<dbReference type="SUPFAM" id="SSF46785">
    <property type="entry name" value="Winged helix' DNA-binding domain"/>
    <property type="match status" value="1"/>
</dbReference>
<dbReference type="Proteomes" id="UP001580346">
    <property type="component" value="Unassembled WGS sequence"/>
</dbReference>
<evidence type="ECO:0000256" key="1">
    <source>
        <dbReference type="ARBA" id="ARBA00009437"/>
    </source>
</evidence>
<evidence type="ECO:0000313" key="6">
    <source>
        <dbReference type="EMBL" id="MFB5269239.1"/>
    </source>
</evidence>
<evidence type="ECO:0000256" key="3">
    <source>
        <dbReference type="ARBA" id="ARBA00023125"/>
    </source>
</evidence>
<dbReference type="PANTHER" id="PTHR30126:SF40">
    <property type="entry name" value="HTH-TYPE TRANSCRIPTIONAL REGULATOR GLTR"/>
    <property type="match status" value="1"/>
</dbReference>
<dbReference type="PRINTS" id="PR00039">
    <property type="entry name" value="HTHLYSR"/>
</dbReference>
<dbReference type="Gene3D" id="3.40.190.290">
    <property type="match status" value="1"/>
</dbReference>
<gene>
    <name evidence="6" type="ORF">ACE41H_20990</name>
</gene>
<organism evidence="6 7">
    <name type="scientific">Paenibacillus enshidis</name>
    <dbReference type="NCBI Taxonomy" id="1458439"/>
    <lineage>
        <taxon>Bacteria</taxon>
        <taxon>Bacillati</taxon>
        <taxon>Bacillota</taxon>
        <taxon>Bacilli</taxon>
        <taxon>Bacillales</taxon>
        <taxon>Paenibacillaceae</taxon>
        <taxon>Paenibacillus</taxon>
    </lineage>
</organism>
<sequence>MNVQQLKVFVEVMKRGTLQGGAEHLGLKQPTVSFHLRKLEEELGVELFRKHSRNLRPTKAAEELLPYSRHILSLMDEAAARMSMHAAKTGIKLKLGASYTPATYYLPPYLAEFRHRYSSVHLLLNVKKAESMLHMLRNYEIDVAVVSLPLDEEKGICVIPLLEDELQLVMSPQHPLANIEHLTADDLQDETFLLHEGGTTSRRLAEEWASAIGLEFRSTMELGAIETIKESLKYSMGIGVLPLRSVLRETAAGELVKRSLPGGGYTNRRYICLVYRDEPIYSQHTKMFIDYMQTVAER</sequence>
<dbReference type="PANTHER" id="PTHR30126">
    <property type="entry name" value="HTH-TYPE TRANSCRIPTIONAL REGULATOR"/>
    <property type="match status" value="1"/>
</dbReference>
<evidence type="ECO:0000313" key="7">
    <source>
        <dbReference type="Proteomes" id="UP001580346"/>
    </source>
</evidence>
<comment type="similarity">
    <text evidence="1">Belongs to the LysR transcriptional regulatory family.</text>
</comment>
<evidence type="ECO:0000256" key="2">
    <source>
        <dbReference type="ARBA" id="ARBA00023015"/>
    </source>
</evidence>
<proteinExistence type="inferred from homology"/>
<dbReference type="PROSITE" id="PS50931">
    <property type="entry name" value="HTH_LYSR"/>
    <property type="match status" value="1"/>
</dbReference>
<dbReference type="Pfam" id="PF00126">
    <property type="entry name" value="HTH_1"/>
    <property type="match status" value="1"/>
</dbReference>
<dbReference type="InterPro" id="IPR000847">
    <property type="entry name" value="LysR_HTH_N"/>
</dbReference>
<dbReference type="Pfam" id="PF03466">
    <property type="entry name" value="LysR_substrate"/>
    <property type="match status" value="1"/>
</dbReference>
<dbReference type="Gene3D" id="1.10.10.10">
    <property type="entry name" value="Winged helix-like DNA-binding domain superfamily/Winged helix DNA-binding domain"/>
    <property type="match status" value="1"/>
</dbReference>
<feature type="domain" description="HTH lysR-type" evidence="5">
    <location>
        <begin position="1"/>
        <end position="58"/>
    </location>
</feature>
<accession>A0ABV5AZC6</accession>
<dbReference type="InterPro" id="IPR036390">
    <property type="entry name" value="WH_DNA-bd_sf"/>
</dbReference>
<evidence type="ECO:0000259" key="5">
    <source>
        <dbReference type="PROSITE" id="PS50931"/>
    </source>
</evidence>
<dbReference type="SUPFAM" id="SSF53850">
    <property type="entry name" value="Periplasmic binding protein-like II"/>
    <property type="match status" value="1"/>
</dbReference>